<accession>A0ABR9KCM1</accession>
<dbReference type="Proteomes" id="UP000661607">
    <property type="component" value="Unassembled WGS sequence"/>
</dbReference>
<reference evidence="2 3" key="1">
    <citation type="submission" date="2020-10" db="EMBL/GenBank/DDBJ databases">
        <title>Sequencing the genomes of 1000 actinobacteria strains.</title>
        <authorList>
            <person name="Klenk H.-P."/>
        </authorList>
    </citation>
    <scope>NUCLEOTIDE SEQUENCE [LARGE SCALE GENOMIC DNA]</scope>
    <source>
        <strain evidence="2 3">DSM 43748</strain>
    </source>
</reference>
<dbReference type="EMBL" id="JADBEF010000001">
    <property type="protein sequence ID" value="MBE1559757.1"/>
    <property type="molecule type" value="Genomic_DNA"/>
</dbReference>
<keyword evidence="3" id="KW-1185">Reference proteome</keyword>
<feature type="region of interest" description="Disordered" evidence="1">
    <location>
        <begin position="59"/>
        <end position="89"/>
    </location>
</feature>
<evidence type="ECO:0000256" key="1">
    <source>
        <dbReference type="SAM" id="MobiDB-lite"/>
    </source>
</evidence>
<protein>
    <submittedName>
        <fullName evidence="2">Uncharacterized protein</fullName>
    </submittedName>
</protein>
<evidence type="ECO:0000313" key="2">
    <source>
        <dbReference type="EMBL" id="MBE1559757.1"/>
    </source>
</evidence>
<gene>
    <name evidence="2" type="ORF">H4W81_002536</name>
</gene>
<name>A0ABR9KCM1_9ACTN</name>
<organism evidence="2 3">
    <name type="scientific">Nonomuraea africana</name>
    <dbReference type="NCBI Taxonomy" id="46171"/>
    <lineage>
        <taxon>Bacteria</taxon>
        <taxon>Bacillati</taxon>
        <taxon>Actinomycetota</taxon>
        <taxon>Actinomycetes</taxon>
        <taxon>Streptosporangiales</taxon>
        <taxon>Streptosporangiaceae</taxon>
        <taxon>Nonomuraea</taxon>
    </lineage>
</organism>
<comment type="caution">
    <text evidence="2">The sequence shown here is derived from an EMBL/GenBank/DDBJ whole genome shotgun (WGS) entry which is preliminary data.</text>
</comment>
<proteinExistence type="predicted"/>
<evidence type="ECO:0000313" key="3">
    <source>
        <dbReference type="Proteomes" id="UP000661607"/>
    </source>
</evidence>
<sequence length="89" mass="10459">MAEIRIFHDGRFLCRAICPELAHRTISLKDITAARNARRRELRTQLRPRASVVDRLIEVHRPSDPDLGPPIEPELPEQGRPRLKRYREE</sequence>